<name>A0A9Q1FJ59_SYNKA</name>
<gene>
    <name evidence="2" type="ORF">SKAU_G00161920</name>
</gene>
<evidence type="ECO:0000313" key="2">
    <source>
        <dbReference type="EMBL" id="KAJ8359667.1"/>
    </source>
</evidence>
<protein>
    <submittedName>
        <fullName evidence="2">Uncharacterized protein</fullName>
    </submittedName>
</protein>
<organism evidence="2 3">
    <name type="scientific">Synaphobranchus kaupii</name>
    <name type="common">Kaup's arrowtooth eel</name>
    <dbReference type="NCBI Taxonomy" id="118154"/>
    <lineage>
        <taxon>Eukaryota</taxon>
        <taxon>Metazoa</taxon>
        <taxon>Chordata</taxon>
        <taxon>Craniata</taxon>
        <taxon>Vertebrata</taxon>
        <taxon>Euteleostomi</taxon>
        <taxon>Actinopterygii</taxon>
        <taxon>Neopterygii</taxon>
        <taxon>Teleostei</taxon>
        <taxon>Anguilliformes</taxon>
        <taxon>Synaphobranchidae</taxon>
        <taxon>Synaphobranchus</taxon>
    </lineage>
</organism>
<evidence type="ECO:0000256" key="1">
    <source>
        <dbReference type="SAM" id="MobiDB-lite"/>
    </source>
</evidence>
<accession>A0A9Q1FJ59</accession>
<reference evidence="2" key="1">
    <citation type="journal article" date="2023" name="Science">
        <title>Genome structures resolve the early diversification of teleost fishes.</title>
        <authorList>
            <person name="Parey E."/>
            <person name="Louis A."/>
            <person name="Montfort J."/>
            <person name="Bouchez O."/>
            <person name="Roques C."/>
            <person name="Iampietro C."/>
            <person name="Lluch J."/>
            <person name="Castinel A."/>
            <person name="Donnadieu C."/>
            <person name="Desvignes T."/>
            <person name="Floi Bucao C."/>
            <person name="Jouanno E."/>
            <person name="Wen M."/>
            <person name="Mejri S."/>
            <person name="Dirks R."/>
            <person name="Jansen H."/>
            <person name="Henkel C."/>
            <person name="Chen W.J."/>
            <person name="Zahm M."/>
            <person name="Cabau C."/>
            <person name="Klopp C."/>
            <person name="Thompson A.W."/>
            <person name="Robinson-Rechavi M."/>
            <person name="Braasch I."/>
            <person name="Lecointre G."/>
            <person name="Bobe J."/>
            <person name="Postlethwait J.H."/>
            <person name="Berthelot C."/>
            <person name="Roest Crollius H."/>
            <person name="Guiguen Y."/>
        </authorList>
    </citation>
    <scope>NUCLEOTIDE SEQUENCE</scope>
    <source>
        <strain evidence="2">WJC10195</strain>
    </source>
</reference>
<keyword evidence="3" id="KW-1185">Reference proteome</keyword>
<dbReference type="AlphaFoldDB" id="A0A9Q1FJ59"/>
<proteinExistence type="predicted"/>
<evidence type="ECO:0000313" key="3">
    <source>
        <dbReference type="Proteomes" id="UP001152622"/>
    </source>
</evidence>
<comment type="caution">
    <text evidence="2">The sequence shown here is derived from an EMBL/GenBank/DDBJ whole genome shotgun (WGS) entry which is preliminary data.</text>
</comment>
<feature type="region of interest" description="Disordered" evidence="1">
    <location>
        <begin position="1"/>
        <end position="20"/>
    </location>
</feature>
<dbReference type="EMBL" id="JAINUF010000005">
    <property type="protein sequence ID" value="KAJ8359667.1"/>
    <property type="molecule type" value="Genomic_DNA"/>
</dbReference>
<sequence length="139" mass="14856">MGGNEDRNVEGGVQSHLPGKAPLISAASGKYTRREQWGQARLSCITERSGSADRAGHLTQGPWIRRCQCRIWRFLSPVQAPLLTDSAVLSPEIRGAAWRGDICNGAASFIVSSHVTGLTAVFPATPVLSQSTLQDGSKI</sequence>
<dbReference type="Proteomes" id="UP001152622">
    <property type="component" value="Chromosome 5"/>
</dbReference>